<dbReference type="InterPro" id="IPR057258">
    <property type="entry name" value="Ribosomal_uS3"/>
</dbReference>
<dbReference type="InterPro" id="IPR005704">
    <property type="entry name" value="Ribosomal_uS3_bac-typ"/>
</dbReference>
<comment type="caution">
    <text evidence="11">The sequence shown here is derived from an EMBL/GenBank/DDBJ whole genome shotgun (WGS) entry which is preliminary data.</text>
</comment>
<dbReference type="AlphaFoldDB" id="A0A096BUI5"/>
<dbReference type="RefSeq" id="WP_028258014.1">
    <property type="nucleotide sequence ID" value="NZ_JRNT01000042.1"/>
</dbReference>
<evidence type="ECO:0000313" key="12">
    <source>
        <dbReference type="Proteomes" id="UP000029628"/>
    </source>
</evidence>
<dbReference type="SUPFAM" id="SSF54821">
    <property type="entry name" value="Ribosomal protein S3 C-terminal domain"/>
    <property type="match status" value="1"/>
</dbReference>
<dbReference type="eggNOG" id="COG0092">
    <property type="taxonomic scope" value="Bacteria"/>
</dbReference>
<evidence type="ECO:0000256" key="3">
    <source>
        <dbReference type="ARBA" id="ARBA00022884"/>
    </source>
</evidence>
<keyword evidence="2 8" id="KW-0699">rRNA-binding</keyword>
<evidence type="ECO:0000256" key="6">
    <source>
        <dbReference type="ARBA" id="ARBA00024998"/>
    </source>
</evidence>
<feature type="domain" description="KH type-2" evidence="10">
    <location>
        <begin position="38"/>
        <end position="106"/>
    </location>
</feature>
<dbReference type="Gene3D" id="3.30.300.20">
    <property type="match status" value="1"/>
</dbReference>
<dbReference type="InterPro" id="IPR009019">
    <property type="entry name" value="KH_sf_prok-type"/>
</dbReference>
<organism evidence="11 12">
    <name type="scientific">Veillonella montpellierensis DNF00314</name>
    <dbReference type="NCBI Taxonomy" id="1401067"/>
    <lineage>
        <taxon>Bacteria</taxon>
        <taxon>Bacillati</taxon>
        <taxon>Bacillota</taxon>
        <taxon>Negativicutes</taxon>
        <taxon>Veillonellales</taxon>
        <taxon>Veillonellaceae</taxon>
        <taxon>Veillonella</taxon>
    </lineage>
</organism>
<dbReference type="Proteomes" id="UP000029628">
    <property type="component" value="Unassembled WGS sequence"/>
</dbReference>
<dbReference type="SMART" id="SM00322">
    <property type="entry name" value="KH"/>
    <property type="match status" value="1"/>
</dbReference>
<dbReference type="InterPro" id="IPR004044">
    <property type="entry name" value="KH_dom_type_2"/>
</dbReference>
<dbReference type="FunFam" id="3.30.1140.32:FF:000002">
    <property type="entry name" value="30S ribosomal protein S3"/>
    <property type="match status" value="1"/>
</dbReference>
<dbReference type="InterPro" id="IPR001351">
    <property type="entry name" value="Ribosomal_uS3_C"/>
</dbReference>
<dbReference type="NCBIfam" id="TIGR01009">
    <property type="entry name" value="rpsC_bact"/>
    <property type="match status" value="1"/>
</dbReference>
<evidence type="ECO:0000313" key="11">
    <source>
        <dbReference type="EMBL" id="KGF46392.1"/>
    </source>
</evidence>
<evidence type="ECO:0000256" key="9">
    <source>
        <dbReference type="RuleBase" id="RU003624"/>
    </source>
</evidence>
<dbReference type="Pfam" id="PF07650">
    <property type="entry name" value="KH_2"/>
    <property type="match status" value="1"/>
</dbReference>
<comment type="similarity">
    <text evidence="1 8 9">Belongs to the universal ribosomal protein uS3 family.</text>
</comment>
<dbReference type="PANTHER" id="PTHR11760">
    <property type="entry name" value="30S/40S RIBOSOMAL PROTEIN S3"/>
    <property type="match status" value="1"/>
</dbReference>
<evidence type="ECO:0000256" key="4">
    <source>
        <dbReference type="ARBA" id="ARBA00022980"/>
    </source>
</evidence>
<dbReference type="HAMAP" id="MF_01309_B">
    <property type="entry name" value="Ribosomal_uS3_B"/>
    <property type="match status" value="1"/>
</dbReference>
<dbReference type="CDD" id="cd02412">
    <property type="entry name" value="KH-II_30S_S3"/>
    <property type="match status" value="1"/>
</dbReference>
<gene>
    <name evidence="8" type="primary">rpsC</name>
    <name evidence="11" type="ORF">HMPREF0872_08625</name>
</gene>
<dbReference type="InterPro" id="IPR004087">
    <property type="entry name" value="KH_dom"/>
</dbReference>
<evidence type="ECO:0000256" key="1">
    <source>
        <dbReference type="ARBA" id="ARBA00010761"/>
    </source>
</evidence>
<dbReference type="Gene3D" id="3.30.1140.32">
    <property type="entry name" value="Ribosomal protein S3, C-terminal domain"/>
    <property type="match status" value="1"/>
</dbReference>
<comment type="subunit">
    <text evidence="8">Part of the 30S ribosomal subunit. Forms a tight complex with proteins S10 and S14.</text>
</comment>
<dbReference type="EMBL" id="JRNT01000042">
    <property type="protein sequence ID" value="KGF46392.1"/>
    <property type="molecule type" value="Genomic_DNA"/>
</dbReference>
<evidence type="ECO:0000256" key="2">
    <source>
        <dbReference type="ARBA" id="ARBA00022730"/>
    </source>
</evidence>
<sequence length="223" mass="24813">MGQKVNPHGLRVGIVKDWDAKWYAGKDYAANLHEDVKIRNFLKETLFIAGISRIEIERTNKRIKLTIHTAKPGMVIGRGGAGIEDIKKAMTRFTDKQVDVNIAEIKQADMDSVLVAENIAGQLERRIGFRRAMKQAVSRTMRLGAKGIKIMVSGRLGGAEIARSESYREGSIPLHTLRADIDYGTAEAHTTYGCIGIKVWIYKGEVLPNAKVNNNHKKEEGDN</sequence>
<dbReference type="SUPFAM" id="SSF54814">
    <property type="entry name" value="Prokaryotic type KH domain (KH-domain type II)"/>
    <property type="match status" value="1"/>
</dbReference>
<dbReference type="PROSITE" id="PS00548">
    <property type="entry name" value="RIBOSOMAL_S3"/>
    <property type="match status" value="1"/>
</dbReference>
<keyword evidence="4 8" id="KW-0689">Ribosomal protein</keyword>
<name>A0A096BUI5_9FIRM</name>
<keyword evidence="12" id="KW-1185">Reference proteome</keyword>
<dbReference type="PROSITE" id="PS50823">
    <property type="entry name" value="KH_TYPE_2"/>
    <property type="match status" value="1"/>
</dbReference>
<reference evidence="11 12" key="1">
    <citation type="submission" date="2014-07" db="EMBL/GenBank/DDBJ databases">
        <authorList>
            <person name="McCorrison J."/>
            <person name="Sanka R."/>
            <person name="Torralba M."/>
            <person name="Gillis M."/>
            <person name="Haft D.H."/>
            <person name="Methe B."/>
            <person name="Sutton G."/>
            <person name="Nelson K.E."/>
        </authorList>
    </citation>
    <scope>NUCLEOTIDE SEQUENCE [LARGE SCALE GENOMIC DNA]</scope>
    <source>
        <strain evidence="11 12">DNF00314</strain>
    </source>
</reference>
<keyword evidence="5 8" id="KW-0687">Ribonucleoprotein</keyword>
<dbReference type="PANTHER" id="PTHR11760:SF19">
    <property type="entry name" value="SMALL RIBOSOMAL SUBUNIT PROTEIN US3C"/>
    <property type="match status" value="1"/>
</dbReference>
<dbReference type="GO" id="GO:0022627">
    <property type="term" value="C:cytosolic small ribosomal subunit"/>
    <property type="evidence" value="ECO:0007669"/>
    <property type="project" value="TreeGrafter"/>
</dbReference>
<dbReference type="FunFam" id="3.30.300.20:FF:000001">
    <property type="entry name" value="30S ribosomal protein S3"/>
    <property type="match status" value="1"/>
</dbReference>
<dbReference type="InterPro" id="IPR036419">
    <property type="entry name" value="Ribosomal_S3_C_sf"/>
</dbReference>
<dbReference type="Pfam" id="PF00189">
    <property type="entry name" value="Ribosomal_S3_C"/>
    <property type="match status" value="1"/>
</dbReference>
<dbReference type="GO" id="GO:0006412">
    <property type="term" value="P:translation"/>
    <property type="evidence" value="ECO:0007669"/>
    <property type="project" value="UniProtKB-UniRule"/>
</dbReference>
<evidence type="ECO:0000256" key="7">
    <source>
        <dbReference type="ARBA" id="ARBA00035257"/>
    </source>
</evidence>
<comment type="function">
    <text evidence="6 8">Binds the lower part of the 30S subunit head. Binds mRNA in the 70S ribosome, positioning it for translation.</text>
</comment>
<proteinExistence type="inferred from homology"/>
<evidence type="ECO:0000259" key="10">
    <source>
        <dbReference type="PROSITE" id="PS50823"/>
    </source>
</evidence>
<accession>A0A096BUI5</accession>
<dbReference type="InterPro" id="IPR015946">
    <property type="entry name" value="KH_dom-like_a/b"/>
</dbReference>
<evidence type="ECO:0000256" key="5">
    <source>
        <dbReference type="ARBA" id="ARBA00023274"/>
    </source>
</evidence>
<keyword evidence="3 8" id="KW-0694">RNA-binding</keyword>
<dbReference type="InterPro" id="IPR018280">
    <property type="entry name" value="Ribosomal_uS3_CS"/>
</dbReference>
<dbReference type="GO" id="GO:0003729">
    <property type="term" value="F:mRNA binding"/>
    <property type="evidence" value="ECO:0007669"/>
    <property type="project" value="UniProtKB-UniRule"/>
</dbReference>
<dbReference type="GO" id="GO:0019843">
    <property type="term" value="F:rRNA binding"/>
    <property type="evidence" value="ECO:0007669"/>
    <property type="project" value="UniProtKB-UniRule"/>
</dbReference>
<protein>
    <recommendedName>
        <fullName evidence="7 8">Small ribosomal subunit protein uS3</fullName>
    </recommendedName>
</protein>
<dbReference type="GO" id="GO:0003735">
    <property type="term" value="F:structural constituent of ribosome"/>
    <property type="evidence" value="ECO:0007669"/>
    <property type="project" value="InterPro"/>
</dbReference>
<evidence type="ECO:0000256" key="8">
    <source>
        <dbReference type="HAMAP-Rule" id="MF_01309"/>
    </source>
</evidence>